<organism evidence="3 4">
    <name type="scientific">Caballeronia choica</name>
    <dbReference type="NCBI Taxonomy" id="326476"/>
    <lineage>
        <taxon>Bacteria</taxon>
        <taxon>Pseudomonadati</taxon>
        <taxon>Pseudomonadota</taxon>
        <taxon>Betaproteobacteria</taxon>
        <taxon>Burkholderiales</taxon>
        <taxon>Burkholderiaceae</taxon>
        <taxon>Caballeronia</taxon>
    </lineage>
</organism>
<keyword evidence="1" id="KW-0812">Transmembrane</keyword>
<dbReference type="Pfam" id="PF12697">
    <property type="entry name" value="Abhydrolase_6"/>
    <property type="match status" value="1"/>
</dbReference>
<evidence type="ECO:0000259" key="2">
    <source>
        <dbReference type="Pfam" id="PF12697"/>
    </source>
</evidence>
<feature type="transmembrane region" description="Helical" evidence="1">
    <location>
        <begin position="309"/>
        <end position="329"/>
    </location>
</feature>
<dbReference type="OrthoDB" id="9124865at2"/>
<dbReference type="RefSeq" id="WP_160110109.1">
    <property type="nucleotide sequence ID" value="NZ_FCON02000120.1"/>
</dbReference>
<dbReference type="EMBL" id="FCON02000120">
    <property type="protein sequence ID" value="SAL82485.1"/>
    <property type="molecule type" value="Genomic_DNA"/>
</dbReference>
<dbReference type="Proteomes" id="UP000054770">
    <property type="component" value="Unassembled WGS sequence"/>
</dbReference>
<proteinExistence type="predicted"/>
<gene>
    <name evidence="3" type="ORF">AWB68_06539</name>
</gene>
<evidence type="ECO:0000313" key="4">
    <source>
        <dbReference type="Proteomes" id="UP000054770"/>
    </source>
</evidence>
<dbReference type="Gene3D" id="3.40.50.1820">
    <property type="entry name" value="alpha/beta hydrolase"/>
    <property type="match status" value="1"/>
</dbReference>
<sequence>MRDIEPAAVVFLVHGTWAFGRRKSVVSHFFGKNFPPENELIWSDCPGDQGLTGSNNCRVGEHAAFRRRLSKQLPAGTRIRGFRWTGYNGIHARGKAATKLAEEINAERKNGTRQIFVVAHSHGGNVAHYASTELGADVSGIVALATPFISASKKVQSSQEKRIFEYAGRGLAFLILVLGAFLIRPVLHLALARLAGLGTLSWFKFLSPTDFADEFVVSLLLTGFLLMPVFYILDRSAQLRRLRDWRSKWVSTLTKPPSTTPCLVIRASGDEAHASLMIGQIINWLQQVSFRGFANIGKRLLHLPIHNRVLTVTWAVVVFAIFFGAKDAVEDGYAVLAAHSIGQGHGSTVLLFAAWLPFMASMAIYIGLWVVAIPAIIISRSLTVVGSSMFGVELALLSGSIDLQVEAGPSDREFDGLFFSKNLIGDSVLSFRHGIYNAPVTAHWTAKWIRSQIDGANGDANCPQPSVGKPKTTAKLVC</sequence>
<comment type="caution">
    <text evidence="3">The sequence shown here is derived from an EMBL/GenBank/DDBJ whole genome shotgun (WGS) entry which is preliminary data.</text>
</comment>
<protein>
    <submittedName>
        <fullName evidence="3">Alpha/beta hydrolase family protein</fullName>
    </submittedName>
</protein>
<reference evidence="3" key="1">
    <citation type="submission" date="2016-01" db="EMBL/GenBank/DDBJ databases">
        <authorList>
            <person name="Peeters C."/>
        </authorList>
    </citation>
    <scope>NUCLEOTIDE SEQUENCE [LARGE SCALE GENOMIC DNA]</scope>
    <source>
        <strain evidence="3">LMG 22940</strain>
    </source>
</reference>
<accession>A0A158KNB3</accession>
<feature type="domain" description="AB hydrolase-1" evidence="2">
    <location>
        <begin position="64"/>
        <end position="272"/>
    </location>
</feature>
<keyword evidence="4" id="KW-1185">Reference proteome</keyword>
<feature type="transmembrane region" description="Helical" evidence="1">
    <location>
        <begin position="349"/>
        <end position="372"/>
    </location>
</feature>
<evidence type="ECO:0000313" key="3">
    <source>
        <dbReference type="EMBL" id="SAL82485.1"/>
    </source>
</evidence>
<keyword evidence="3" id="KW-0378">Hydrolase</keyword>
<dbReference type="InterPro" id="IPR029058">
    <property type="entry name" value="AB_hydrolase_fold"/>
</dbReference>
<feature type="transmembrane region" description="Helical" evidence="1">
    <location>
        <begin position="171"/>
        <end position="195"/>
    </location>
</feature>
<dbReference type="InterPro" id="IPR000073">
    <property type="entry name" value="AB_hydrolase_1"/>
</dbReference>
<keyword evidence="1" id="KW-0472">Membrane</keyword>
<name>A0A158KNB3_9BURK</name>
<dbReference type="GO" id="GO:0016787">
    <property type="term" value="F:hydrolase activity"/>
    <property type="evidence" value="ECO:0007669"/>
    <property type="project" value="UniProtKB-KW"/>
</dbReference>
<dbReference type="SUPFAM" id="SSF53474">
    <property type="entry name" value="alpha/beta-Hydrolases"/>
    <property type="match status" value="1"/>
</dbReference>
<feature type="transmembrane region" description="Helical" evidence="1">
    <location>
        <begin position="215"/>
        <end position="233"/>
    </location>
</feature>
<dbReference type="AlphaFoldDB" id="A0A158KNB3"/>
<evidence type="ECO:0000256" key="1">
    <source>
        <dbReference type="SAM" id="Phobius"/>
    </source>
</evidence>
<keyword evidence="1" id="KW-1133">Transmembrane helix</keyword>